<keyword evidence="2" id="KW-1185">Reference proteome</keyword>
<name>A0ACC0CTX8_9PEZI</name>
<comment type="caution">
    <text evidence="1">The sequence shown here is derived from an EMBL/GenBank/DDBJ whole genome shotgun (WGS) entry which is preliminary data.</text>
</comment>
<dbReference type="EMBL" id="MU394345">
    <property type="protein sequence ID" value="KAI6083872.1"/>
    <property type="molecule type" value="Genomic_DNA"/>
</dbReference>
<gene>
    <name evidence="1" type="ORF">F4821DRAFT_243849</name>
</gene>
<organism evidence="1 2">
    <name type="scientific">Hypoxylon rubiginosum</name>
    <dbReference type="NCBI Taxonomy" id="110542"/>
    <lineage>
        <taxon>Eukaryota</taxon>
        <taxon>Fungi</taxon>
        <taxon>Dikarya</taxon>
        <taxon>Ascomycota</taxon>
        <taxon>Pezizomycotina</taxon>
        <taxon>Sordariomycetes</taxon>
        <taxon>Xylariomycetidae</taxon>
        <taxon>Xylariales</taxon>
        <taxon>Hypoxylaceae</taxon>
        <taxon>Hypoxylon</taxon>
    </lineage>
</organism>
<sequence length="1216" mass="138455">MDPFAAIGLAGNIITFLDFGYELISAAKDIYVSASGASTDNDDLSTRSQQLQQLAATLKISKPGGSLSDQERSLLNLAAQCMDASKDLEKLLDKLKARNPKSKRAAIRAAVRNWRKEDEKDALEQKLDHCRQQLNLELLSLTRTESLERLDKIIAHGQASSDEMRSLTRNMESLRLGNTTSCLGDDALQQIRSLLNLTDDVVLKVRQARVLDGLRFELMNERFEDIEVAHKKTFDWIFDSTTIRDADSDTFGSDIASCGSDVASFGRYMSSFGSDTTSLSNDMGIGSGLQSEISDSNNEEREDYRDQNEDEEDNHSETNLTKSSKVLSPIRGNTLSPDVSEHTSLQNLFISEGQFIQIIPENNVGDDSDGSFEVFVDEPPPVNDDQMSCNSDGEESVGTSSHVSSSTPAQSGTARVLHSSWQSLTEVRTNFITWLEQGNGIFHISGKPGSGKSTLMKYLTQHPRTMEHLDIWASGRKLVSGKFFFWKPGSDLQKSIKGLIRGLLHRLLSECPDLIPLAFPKYWELSMHRDVIHIDHDECQPAFEKLIAASHAGLEHKFMLFIDGLDEFEGNHAYLIRKLFQWTDKSQNIKLCISSREWAIFQDAFQNCPKLRLHELTTPDIQQFINHRFREIRTEIPLDDDDVYWLKRTIVDLSDGVFLWVSLVLRHIEEGVHNGDRMNDLMRLVESLPTDLEPMLQQLADSIPPHNRKLAYSMLLLATCYDDVPLMQYSFMEEYSDDRNFATNLAIGFHTVRDNEMRLDKAKKRVYGVCKGFLDLRKERSIASNLLGDMVRFTHRSIAEFLDSPYLKEKINMEQPDFDPSDAWCQTYLGLLKCVRLPRSYFITSVKYQDFILAEARIGAYSVWPFFYRSTHSFLKGVELAIVHHVVLGPERDASRFCKFLDSICHALTSLESEAAEKYPIKLRAKQIIHCHVADILILICALHGFHEFFEYRRNIRSELTAPWISACVLAFHPMRRWHGEQYWSRACKSLQILLDNGTSPNAGLPLNPEPMFHSLVGDWCGSHSGPPSLACTALLLYQGVNPRFSMVTSSRRYRMIEGKKEIKLVFKVYFTSRRPKTDIEHQVDRVRIGPSDLYYIEATPETLDILNTHGHVIPLRELVSIWFPDHSNILQQVIDWIVGLGVDINTQHRIQLQSQFESLLRPLFDQDHPNFVGWVFTNHQWPKNVMNSAFVPSGSYDVPKPQAITTIKLPRLTRK</sequence>
<reference evidence="1 2" key="1">
    <citation type="journal article" date="2022" name="New Phytol.">
        <title>Ecological generalism drives hyperdiversity of secondary metabolite gene clusters in xylarialean endophytes.</title>
        <authorList>
            <person name="Franco M.E.E."/>
            <person name="Wisecaver J.H."/>
            <person name="Arnold A.E."/>
            <person name="Ju Y.M."/>
            <person name="Slot J.C."/>
            <person name="Ahrendt S."/>
            <person name="Moore L.P."/>
            <person name="Eastman K.E."/>
            <person name="Scott K."/>
            <person name="Konkel Z."/>
            <person name="Mondo S.J."/>
            <person name="Kuo A."/>
            <person name="Hayes R.D."/>
            <person name="Haridas S."/>
            <person name="Andreopoulos B."/>
            <person name="Riley R."/>
            <person name="LaButti K."/>
            <person name="Pangilinan J."/>
            <person name="Lipzen A."/>
            <person name="Amirebrahimi M."/>
            <person name="Yan J."/>
            <person name="Adam C."/>
            <person name="Keymanesh K."/>
            <person name="Ng V."/>
            <person name="Louie K."/>
            <person name="Northen T."/>
            <person name="Drula E."/>
            <person name="Henrissat B."/>
            <person name="Hsieh H.M."/>
            <person name="Youens-Clark K."/>
            <person name="Lutzoni F."/>
            <person name="Miadlikowska J."/>
            <person name="Eastwood D.C."/>
            <person name="Hamelin R.C."/>
            <person name="Grigoriev I.V."/>
            <person name="U'Ren J.M."/>
        </authorList>
    </citation>
    <scope>NUCLEOTIDE SEQUENCE [LARGE SCALE GENOMIC DNA]</scope>
    <source>
        <strain evidence="1 2">ER1909</strain>
    </source>
</reference>
<evidence type="ECO:0000313" key="2">
    <source>
        <dbReference type="Proteomes" id="UP001497680"/>
    </source>
</evidence>
<proteinExistence type="predicted"/>
<dbReference type="Proteomes" id="UP001497680">
    <property type="component" value="Unassembled WGS sequence"/>
</dbReference>
<accession>A0ACC0CTX8</accession>
<protein>
    <submittedName>
        <fullName evidence="1">Uncharacterized protein</fullName>
    </submittedName>
</protein>
<evidence type="ECO:0000313" key="1">
    <source>
        <dbReference type="EMBL" id="KAI6083872.1"/>
    </source>
</evidence>